<dbReference type="RefSeq" id="XP_024582377.1">
    <property type="nucleotide sequence ID" value="XM_024716817.1"/>
</dbReference>
<sequence length="60" mass="6556">MPDALHWLGVTKIDKLVSMSDMNIEIVERIPIPEELVPKDAQVEITAKDIPVITVAACTG</sequence>
<proteinExistence type="predicted"/>
<dbReference type="GO" id="GO:0016787">
    <property type="term" value="F:hydrolase activity"/>
    <property type="evidence" value="ECO:0007669"/>
    <property type="project" value="UniProtKB-KW"/>
</dbReference>
<dbReference type="GeneID" id="36397391"/>
<dbReference type="Proteomes" id="UP000054928">
    <property type="component" value="Unassembled WGS sequence"/>
</dbReference>
<reference evidence="2" key="1">
    <citation type="submission" date="2014-09" db="EMBL/GenBank/DDBJ databases">
        <authorList>
            <person name="Sharma Rahul"/>
            <person name="Thines Marco"/>
        </authorList>
    </citation>
    <scope>NUCLEOTIDE SEQUENCE [LARGE SCALE GENOMIC DNA]</scope>
</reference>
<keyword evidence="1" id="KW-0378">Hydrolase</keyword>
<dbReference type="PANTHER" id="PTHR47259">
    <property type="match status" value="1"/>
</dbReference>
<dbReference type="AlphaFoldDB" id="A0A0P1AYW5"/>
<protein>
    <submittedName>
        <fullName evidence="1">Gtp cyclohydrolase ii</fullName>
    </submittedName>
</protein>
<dbReference type="STRING" id="4781.A0A0P1AYW5"/>
<dbReference type="EMBL" id="CCYD01001884">
    <property type="protein sequence ID" value="CEG46008.1"/>
    <property type="molecule type" value="Genomic_DNA"/>
</dbReference>
<evidence type="ECO:0000313" key="1">
    <source>
        <dbReference type="EMBL" id="CEG46008.1"/>
    </source>
</evidence>
<evidence type="ECO:0000313" key="2">
    <source>
        <dbReference type="Proteomes" id="UP000054928"/>
    </source>
</evidence>
<accession>A0A0P1AYW5</accession>
<keyword evidence="2" id="KW-1185">Reference proteome</keyword>
<dbReference type="PANTHER" id="PTHR47259:SF2">
    <property type="entry name" value="URACIL-REGULATED PROTEIN 1"/>
    <property type="match status" value="1"/>
</dbReference>
<organism evidence="1 2">
    <name type="scientific">Plasmopara halstedii</name>
    <name type="common">Downy mildew of sunflower</name>
    <dbReference type="NCBI Taxonomy" id="4781"/>
    <lineage>
        <taxon>Eukaryota</taxon>
        <taxon>Sar</taxon>
        <taxon>Stramenopiles</taxon>
        <taxon>Oomycota</taxon>
        <taxon>Peronosporomycetes</taxon>
        <taxon>Peronosporales</taxon>
        <taxon>Peronosporaceae</taxon>
        <taxon>Plasmopara</taxon>
    </lineage>
</organism>
<name>A0A0P1AYW5_PLAHL</name>